<dbReference type="InterPro" id="IPR023238">
    <property type="entry name" value="FAM175"/>
</dbReference>
<evidence type="ECO:0000313" key="3">
    <source>
        <dbReference type="EMBL" id="KAJ3653164.1"/>
    </source>
</evidence>
<dbReference type="CDD" id="cd23525">
    <property type="entry name" value="Abraxas_2_insects"/>
    <property type="match status" value="1"/>
</dbReference>
<dbReference type="EMBL" id="JALNTZ010000004">
    <property type="protein sequence ID" value="KAJ3653164.1"/>
    <property type="molecule type" value="Genomic_DNA"/>
</dbReference>
<gene>
    <name evidence="3" type="ORF">Zmor_012428</name>
</gene>
<feature type="compositionally biased region" description="Polar residues" evidence="2">
    <location>
        <begin position="269"/>
        <end position="301"/>
    </location>
</feature>
<evidence type="ECO:0000313" key="4">
    <source>
        <dbReference type="Proteomes" id="UP001168821"/>
    </source>
</evidence>
<dbReference type="GO" id="GO:0090307">
    <property type="term" value="P:mitotic spindle assembly"/>
    <property type="evidence" value="ECO:0007669"/>
    <property type="project" value="TreeGrafter"/>
</dbReference>
<organism evidence="3 4">
    <name type="scientific">Zophobas morio</name>
    <dbReference type="NCBI Taxonomy" id="2755281"/>
    <lineage>
        <taxon>Eukaryota</taxon>
        <taxon>Metazoa</taxon>
        <taxon>Ecdysozoa</taxon>
        <taxon>Arthropoda</taxon>
        <taxon>Hexapoda</taxon>
        <taxon>Insecta</taxon>
        <taxon>Pterygota</taxon>
        <taxon>Neoptera</taxon>
        <taxon>Endopterygota</taxon>
        <taxon>Coleoptera</taxon>
        <taxon>Polyphaga</taxon>
        <taxon>Cucujiformia</taxon>
        <taxon>Tenebrionidae</taxon>
        <taxon>Zophobas</taxon>
    </lineage>
</organism>
<evidence type="ECO:0000256" key="1">
    <source>
        <dbReference type="SAM" id="Coils"/>
    </source>
</evidence>
<dbReference type="AlphaFoldDB" id="A0AA38IDK8"/>
<proteinExistence type="predicted"/>
<dbReference type="GO" id="GO:0005634">
    <property type="term" value="C:nucleus"/>
    <property type="evidence" value="ECO:0007669"/>
    <property type="project" value="TreeGrafter"/>
</dbReference>
<dbReference type="GO" id="GO:0008608">
    <property type="term" value="P:attachment of spindle microtubules to kinetochore"/>
    <property type="evidence" value="ECO:0007669"/>
    <property type="project" value="TreeGrafter"/>
</dbReference>
<keyword evidence="4" id="KW-1185">Reference proteome</keyword>
<dbReference type="Pfam" id="PF21125">
    <property type="entry name" value="MPN_2A_DUB_like"/>
    <property type="match status" value="1"/>
</dbReference>
<accession>A0AA38IDK8</accession>
<dbReference type="Proteomes" id="UP001168821">
    <property type="component" value="Unassembled WGS sequence"/>
</dbReference>
<dbReference type="PANTHER" id="PTHR31728:SF5">
    <property type="entry name" value="OS07G0540200 PROTEIN"/>
    <property type="match status" value="1"/>
</dbReference>
<dbReference type="PRINTS" id="PR02051">
    <property type="entry name" value="PROTEINF175"/>
</dbReference>
<name>A0AA38IDK8_9CUCU</name>
<sequence>MVETLSVSLQGPAFSFLLYENLKSKFSQEGFLLGEFVEKETKTITDNDQQQINIARTIRIKCAVPCPQFFRFYDGVGRINVEKIRTFLGDLAPKVVAWYKYKPSSSFNITFREKIIHRQLAELFNLPPEFFSCCLLISESSDNNSTHSFTQTFMRYCNLKYEQLPLHIINLSDESKTYKTPEQTSETFRDIVSALKLNYKKSQGINVITKIQNALQKHTEQVVDELAEVEARLFQLENEVRHRKEAAKKDLSASNENQLNDVAMDTDSEMSPVTTPVKNSGKGKTNSVNRTPKRNSQSPAKKTSPGGREILTRSKKKV</sequence>
<feature type="region of interest" description="Disordered" evidence="2">
    <location>
        <begin position="246"/>
        <end position="318"/>
    </location>
</feature>
<reference evidence="3" key="1">
    <citation type="journal article" date="2023" name="G3 (Bethesda)">
        <title>Whole genome assemblies of Zophobas morio and Tenebrio molitor.</title>
        <authorList>
            <person name="Kaur S."/>
            <person name="Stinson S.A."/>
            <person name="diCenzo G.C."/>
        </authorList>
    </citation>
    <scope>NUCLEOTIDE SEQUENCE</scope>
    <source>
        <strain evidence="3">QUZm001</strain>
    </source>
</reference>
<feature type="coiled-coil region" evidence="1">
    <location>
        <begin position="219"/>
        <end position="246"/>
    </location>
</feature>
<dbReference type="GO" id="GO:0031593">
    <property type="term" value="F:polyubiquitin modification-dependent protein binding"/>
    <property type="evidence" value="ECO:0007669"/>
    <property type="project" value="TreeGrafter"/>
</dbReference>
<evidence type="ECO:0000256" key="2">
    <source>
        <dbReference type="SAM" id="MobiDB-lite"/>
    </source>
</evidence>
<dbReference type="GO" id="GO:0008017">
    <property type="term" value="F:microtubule binding"/>
    <property type="evidence" value="ECO:0007669"/>
    <property type="project" value="TreeGrafter"/>
</dbReference>
<dbReference type="GO" id="GO:0070536">
    <property type="term" value="P:protein K63-linked deubiquitination"/>
    <property type="evidence" value="ECO:0007669"/>
    <property type="project" value="TreeGrafter"/>
</dbReference>
<keyword evidence="1" id="KW-0175">Coiled coil</keyword>
<comment type="caution">
    <text evidence="3">The sequence shown here is derived from an EMBL/GenBank/DDBJ whole genome shotgun (WGS) entry which is preliminary data.</text>
</comment>
<protein>
    <submittedName>
        <fullName evidence="3">Uncharacterized protein</fullName>
    </submittedName>
</protein>
<dbReference type="PANTHER" id="PTHR31728">
    <property type="entry name" value="ABRAXAS FAMILY MEMBER"/>
    <property type="match status" value="1"/>
</dbReference>